<protein>
    <submittedName>
        <fullName evidence="1">Uncharacterized protein</fullName>
    </submittedName>
</protein>
<reference evidence="1 2" key="1">
    <citation type="journal article" date="2008" name="Int. J. Syst. Evol. Microbiol.">
        <title>Luteimonas marina sp. nov., isolated from seawater.</title>
        <authorList>
            <person name="Baik K.S."/>
            <person name="Park S.C."/>
            <person name="Kim M.S."/>
            <person name="Kim E.M."/>
            <person name="Park C."/>
            <person name="Chun J."/>
            <person name="Seong C.N."/>
        </authorList>
    </citation>
    <scope>NUCLEOTIDE SEQUENCE [LARGE SCALE GENOMIC DNA]</scope>
    <source>
        <strain evidence="1 2">FR1330</strain>
    </source>
</reference>
<gene>
    <name evidence="1" type="ORF">FQY83_07330</name>
</gene>
<dbReference type="EMBL" id="VOHK01000003">
    <property type="protein sequence ID" value="TWT21168.1"/>
    <property type="molecule type" value="Genomic_DNA"/>
</dbReference>
<dbReference type="AlphaFoldDB" id="A0A5C5U5L2"/>
<proteinExistence type="predicted"/>
<accession>A0A5C5U5L2</accession>
<organism evidence="1 2">
    <name type="scientific">Luteimonas marina</name>
    <dbReference type="NCBI Taxonomy" id="488485"/>
    <lineage>
        <taxon>Bacteria</taxon>
        <taxon>Pseudomonadati</taxon>
        <taxon>Pseudomonadota</taxon>
        <taxon>Gammaproteobacteria</taxon>
        <taxon>Lysobacterales</taxon>
        <taxon>Lysobacteraceae</taxon>
        <taxon>Luteimonas</taxon>
    </lineage>
</organism>
<dbReference type="RefSeq" id="WP_146386638.1">
    <property type="nucleotide sequence ID" value="NZ_VOHK01000003.1"/>
</dbReference>
<sequence length="118" mass="12714">MHVCFIDSRRLPDARAAGEPRRRRVRHLLFAIAATGLLSIGQAAAQEAGEPAVAQAAAPAGAKPGKNGKVCEYEVVTGSRMKKRVCYTPEQWEAREKAGRELTRELDNRSIGANASGD</sequence>
<evidence type="ECO:0000313" key="2">
    <source>
        <dbReference type="Proteomes" id="UP000319980"/>
    </source>
</evidence>
<dbReference type="Proteomes" id="UP000319980">
    <property type="component" value="Unassembled WGS sequence"/>
</dbReference>
<comment type="caution">
    <text evidence="1">The sequence shown here is derived from an EMBL/GenBank/DDBJ whole genome shotgun (WGS) entry which is preliminary data.</text>
</comment>
<name>A0A5C5U5L2_9GAMM</name>
<evidence type="ECO:0000313" key="1">
    <source>
        <dbReference type="EMBL" id="TWT21168.1"/>
    </source>
</evidence>
<dbReference type="OrthoDB" id="5977536at2"/>
<keyword evidence="2" id="KW-1185">Reference proteome</keyword>